<dbReference type="Proteomes" id="UP000499080">
    <property type="component" value="Unassembled WGS sequence"/>
</dbReference>
<dbReference type="OrthoDB" id="6131287at2759"/>
<accession>A0A4Y2F846</accession>
<organism evidence="1 2">
    <name type="scientific">Araneus ventricosus</name>
    <name type="common">Orbweaver spider</name>
    <name type="synonym">Epeira ventricosa</name>
    <dbReference type="NCBI Taxonomy" id="182803"/>
    <lineage>
        <taxon>Eukaryota</taxon>
        <taxon>Metazoa</taxon>
        <taxon>Ecdysozoa</taxon>
        <taxon>Arthropoda</taxon>
        <taxon>Chelicerata</taxon>
        <taxon>Arachnida</taxon>
        <taxon>Araneae</taxon>
        <taxon>Araneomorphae</taxon>
        <taxon>Entelegynae</taxon>
        <taxon>Araneoidea</taxon>
        <taxon>Araneidae</taxon>
        <taxon>Araneus</taxon>
    </lineage>
</organism>
<comment type="caution">
    <text evidence="1">The sequence shown here is derived from an EMBL/GenBank/DDBJ whole genome shotgun (WGS) entry which is preliminary data.</text>
</comment>
<protein>
    <submittedName>
        <fullName evidence="1">Uncharacterized protein</fullName>
    </submittedName>
</protein>
<evidence type="ECO:0000313" key="2">
    <source>
        <dbReference type="Proteomes" id="UP000499080"/>
    </source>
</evidence>
<proteinExistence type="predicted"/>
<name>A0A4Y2F846_ARAVE</name>
<reference evidence="1 2" key="1">
    <citation type="journal article" date="2019" name="Sci. Rep.">
        <title>Orb-weaving spider Araneus ventricosus genome elucidates the spidroin gene catalogue.</title>
        <authorList>
            <person name="Kono N."/>
            <person name="Nakamura H."/>
            <person name="Ohtoshi R."/>
            <person name="Moran D.A.P."/>
            <person name="Shinohara A."/>
            <person name="Yoshida Y."/>
            <person name="Fujiwara M."/>
            <person name="Mori M."/>
            <person name="Tomita M."/>
            <person name="Arakawa K."/>
        </authorList>
    </citation>
    <scope>NUCLEOTIDE SEQUENCE [LARGE SCALE GENOMIC DNA]</scope>
</reference>
<gene>
    <name evidence="1" type="ORF">AVEN_9973_1</name>
</gene>
<sequence length="104" mass="12076">MSFSALNPKFRKESSCLSALISLGEMLPNVPENDMGSFIQDIKMYIIDERVNLIDMDGWEKEGGRIDVDWWSQIFKMEENGCQKYKILSRLTSRTISLQMIEHP</sequence>
<dbReference type="AlphaFoldDB" id="A0A4Y2F846"/>
<dbReference type="EMBL" id="BGPR01000847">
    <property type="protein sequence ID" value="GBM37690.1"/>
    <property type="molecule type" value="Genomic_DNA"/>
</dbReference>
<evidence type="ECO:0000313" key="1">
    <source>
        <dbReference type="EMBL" id="GBM37690.1"/>
    </source>
</evidence>
<keyword evidence="2" id="KW-1185">Reference proteome</keyword>